<feature type="compositionally biased region" description="Polar residues" evidence="1">
    <location>
        <begin position="109"/>
        <end position="118"/>
    </location>
</feature>
<dbReference type="Proteomes" id="UP001244207">
    <property type="component" value="Unassembled WGS sequence"/>
</dbReference>
<evidence type="ECO:0000313" key="3">
    <source>
        <dbReference type="Proteomes" id="UP001244207"/>
    </source>
</evidence>
<dbReference type="EMBL" id="JAHMHS010000030">
    <property type="protein sequence ID" value="KAK1726726.1"/>
    <property type="molecule type" value="Genomic_DNA"/>
</dbReference>
<evidence type="ECO:0000313" key="2">
    <source>
        <dbReference type="EMBL" id="KAK1726726.1"/>
    </source>
</evidence>
<feature type="region of interest" description="Disordered" evidence="1">
    <location>
        <begin position="103"/>
        <end position="122"/>
    </location>
</feature>
<feature type="region of interest" description="Disordered" evidence="1">
    <location>
        <begin position="141"/>
        <end position="165"/>
    </location>
</feature>
<name>A0AAD8UMU2_GLOAC</name>
<reference evidence="2" key="1">
    <citation type="submission" date="2021-12" db="EMBL/GenBank/DDBJ databases">
        <title>Comparative genomics, transcriptomics and evolutionary studies reveal genomic signatures of adaptation to plant cell wall in hemibiotrophic fungi.</title>
        <authorList>
            <consortium name="DOE Joint Genome Institute"/>
            <person name="Baroncelli R."/>
            <person name="Diaz J.F."/>
            <person name="Benocci T."/>
            <person name="Peng M."/>
            <person name="Battaglia E."/>
            <person name="Haridas S."/>
            <person name="Andreopoulos W."/>
            <person name="Labutti K."/>
            <person name="Pangilinan J."/>
            <person name="Floch G.L."/>
            <person name="Makela M.R."/>
            <person name="Henrissat B."/>
            <person name="Grigoriev I.V."/>
            <person name="Crouch J.A."/>
            <person name="De Vries R.P."/>
            <person name="Sukno S.A."/>
            <person name="Thon M.R."/>
        </authorList>
    </citation>
    <scope>NUCLEOTIDE SEQUENCE</scope>
    <source>
        <strain evidence="2">CBS 112980</strain>
    </source>
</reference>
<accession>A0AAD8UMU2</accession>
<dbReference type="AlphaFoldDB" id="A0AAD8UMU2"/>
<organism evidence="2 3">
    <name type="scientific">Glomerella acutata</name>
    <name type="common">Colletotrichum acutatum</name>
    <dbReference type="NCBI Taxonomy" id="27357"/>
    <lineage>
        <taxon>Eukaryota</taxon>
        <taxon>Fungi</taxon>
        <taxon>Dikarya</taxon>
        <taxon>Ascomycota</taxon>
        <taxon>Pezizomycotina</taxon>
        <taxon>Sordariomycetes</taxon>
        <taxon>Hypocreomycetidae</taxon>
        <taxon>Glomerellales</taxon>
        <taxon>Glomerellaceae</taxon>
        <taxon>Colletotrichum</taxon>
        <taxon>Colletotrichum acutatum species complex</taxon>
    </lineage>
</organism>
<sequence length="261" mass="28963">MSTERKGGNVAIHEISTYPGVRCRLRTYLSTVQTRARSSTPTGWHPHRLPSHCICIAWLLNTTLISDWAAFVLLSFSDSEDDTPLTQHHLVLCPILPRKTSERRVGVAQPSTGHPQGQKSKRRYRHRHCLFVRIQRNRAPTTIRGMPPPARPSIPSRPGGPFQASSSQKQELISAQTRFVHLQFDLILMPKGRLVAINPPTPTSFLNQMDSIDVRPDIVRDAYGLPTSSLQVRTRPISIAAVSNMGGGVKAGAARPHTTPR</sequence>
<proteinExistence type="predicted"/>
<protein>
    <submittedName>
        <fullName evidence="2">Uncharacterized protein</fullName>
    </submittedName>
</protein>
<dbReference type="GeneID" id="85385834"/>
<gene>
    <name evidence="2" type="ORF">BDZ83DRAFT_252328</name>
</gene>
<comment type="caution">
    <text evidence="2">The sequence shown here is derived from an EMBL/GenBank/DDBJ whole genome shotgun (WGS) entry which is preliminary data.</text>
</comment>
<evidence type="ECO:0000256" key="1">
    <source>
        <dbReference type="SAM" id="MobiDB-lite"/>
    </source>
</evidence>
<keyword evidence="3" id="KW-1185">Reference proteome</keyword>
<dbReference type="RefSeq" id="XP_060366781.1">
    <property type="nucleotide sequence ID" value="XM_060501935.1"/>
</dbReference>